<dbReference type="InterPro" id="IPR013149">
    <property type="entry name" value="ADH-like_C"/>
</dbReference>
<dbReference type="AlphaFoldDB" id="A0A2T0FK31"/>
<organism evidence="2 3">
    <name type="scientific">Wickerhamiella sorbophila</name>
    <dbReference type="NCBI Taxonomy" id="45607"/>
    <lineage>
        <taxon>Eukaryota</taxon>
        <taxon>Fungi</taxon>
        <taxon>Dikarya</taxon>
        <taxon>Ascomycota</taxon>
        <taxon>Saccharomycotina</taxon>
        <taxon>Dipodascomycetes</taxon>
        <taxon>Dipodascales</taxon>
        <taxon>Trichomonascaceae</taxon>
        <taxon>Wickerhamiella</taxon>
    </lineage>
</organism>
<sequence length="363" mass="38760">MSNESRTLYVAQKGEAVPWEVPVQKLRHGEVQVKVKAVSINPVDAEHVASRASEGCGVGCDFAGVVSNIGEGVTSVKVGDTVAGGVGGSNVDAKMDGAFSDTIRVKAEGLFTFPQPLASDKSNSIPAGPIKSFEQAASLGVGLGTAVMSLAWYDHLPIKKDSCHGYAVVYGDLSALQYMIIQVTQFLGFKVIAVSSKNGEKLLKDAGASDIVGYNDADWKDQVRAIGGNQISLVYDCTSSSETVVDAYSLITSQEQSYVNFFHPFNRPELRAESLKDNVRLAAPSYFTLHQDVKKFGTSHSITAEPGLIEAREDIFASINSLLENQAIVAPPITVIGNGISSIPDLFKELEKDSDGTKLVIRL</sequence>
<dbReference type="OrthoDB" id="9992527at2759"/>
<proteinExistence type="predicted"/>
<evidence type="ECO:0000313" key="3">
    <source>
        <dbReference type="Proteomes" id="UP000238350"/>
    </source>
</evidence>
<dbReference type="GeneID" id="36516708"/>
<reference evidence="2 3" key="1">
    <citation type="submission" date="2017-04" db="EMBL/GenBank/DDBJ databases">
        <title>Genome sequencing of [Candida] sorbophila.</title>
        <authorList>
            <person name="Ahn J.O."/>
        </authorList>
    </citation>
    <scope>NUCLEOTIDE SEQUENCE [LARGE SCALE GENOMIC DNA]</scope>
    <source>
        <strain evidence="2 3">DS02</strain>
    </source>
</reference>
<dbReference type="InterPro" id="IPR047122">
    <property type="entry name" value="Trans-enoyl_RdTase-like"/>
</dbReference>
<name>A0A2T0FK31_9ASCO</name>
<accession>A0A2T0FK31</accession>
<dbReference type="SUPFAM" id="SSF50129">
    <property type="entry name" value="GroES-like"/>
    <property type="match status" value="1"/>
</dbReference>
<dbReference type="Pfam" id="PF08240">
    <property type="entry name" value="ADH_N"/>
    <property type="match status" value="1"/>
</dbReference>
<dbReference type="InterPro" id="IPR020843">
    <property type="entry name" value="ER"/>
</dbReference>
<keyword evidence="3" id="KW-1185">Reference proteome</keyword>
<dbReference type="SMART" id="SM00829">
    <property type="entry name" value="PKS_ER"/>
    <property type="match status" value="1"/>
</dbReference>
<dbReference type="Gene3D" id="3.40.50.720">
    <property type="entry name" value="NAD(P)-binding Rossmann-like Domain"/>
    <property type="match status" value="1"/>
</dbReference>
<protein>
    <recommendedName>
        <fullName evidence="1">Enoyl reductase (ER) domain-containing protein</fullName>
    </recommendedName>
</protein>
<dbReference type="STRING" id="45607.A0A2T0FK31"/>
<gene>
    <name evidence="2" type="ORF">B9G98_02960</name>
</gene>
<dbReference type="Proteomes" id="UP000238350">
    <property type="component" value="Unassembled WGS sequence"/>
</dbReference>
<dbReference type="EMBL" id="NDIQ01000021">
    <property type="protein sequence ID" value="PRT55340.1"/>
    <property type="molecule type" value="Genomic_DNA"/>
</dbReference>
<dbReference type="RefSeq" id="XP_024665285.1">
    <property type="nucleotide sequence ID" value="XM_024809517.1"/>
</dbReference>
<dbReference type="GO" id="GO:0016651">
    <property type="term" value="F:oxidoreductase activity, acting on NAD(P)H"/>
    <property type="evidence" value="ECO:0007669"/>
    <property type="project" value="InterPro"/>
</dbReference>
<dbReference type="Pfam" id="PF00107">
    <property type="entry name" value="ADH_zinc_N"/>
    <property type="match status" value="1"/>
</dbReference>
<comment type="caution">
    <text evidence="2">The sequence shown here is derived from an EMBL/GenBank/DDBJ whole genome shotgun (WGS) entry which is preliminary data.</text>
</comment>
<feature type="domain" description="Enoyl reductase (ER)" evidence="1">
    <location>
        <begin position="14"/>
        <end position="361"/>
    </location>
</feature>
<dbReference type="InterPro" id="IPR013154">
    <property type="entry name" value="ADH-like_N"/>
</dbReference>
<dbReference type="InterPro" id="IPR036291">
    <property type="entry name" value="NAD(P)-bd_dom_sf"/>
</dbReference>
<dbReference type="SUPFAM" id="SSF51735">
    <property type="entry name" value="NAD(P)-binding Rossmann-fold domains"/>
    <property type="match status" value="1"/>
</dbReference>
<evidence type="ECO:0000259" key="1">
    <source>
        <dbReference type="SMART" id="SM00829"/>
    </source>
</evidence>
<evidence type="ECO:0000313" key="2">
    <source>
        <dbReference type="EMBL" id="PRT55340.1"/>
    </source>
</evidence>
<dbReference type="PANTHER" id="PTHR45348">
    <property type="entry name" value="HYPOTHETICAL OXIDOREDUCTASE (EUROFUNG)"/>
    <property type="match status" value="1"/>
</dbReference>
<dbReference type="InterPro" id="IPR011032">
    <property type="entry name" value="GroES-like_sf"/>
</dbReference>
<dbReference type="Gene3D" id="3.90.180.10">
    <property type="entry name" value="Medium-chain alcohol dehydrogenases, catalytic domain"/>
    <property type="match status" value="1"/>
</dbReference>